<dbReference type="Gene3D" id="1.10.3210.10">
    <property type="entry name" value="Hypothetical protein af1432"/>
    <property type="match status" value="1"/>
</dbReference>
<keyword evidence="1" id="KW-0812">Transmembrane</keyword>
<name>A0AAV1AKC0_VICFA</name>
<dbReference type="PROSITE" id="PS51831">
    <property type="entry name" value="HD"/>
    <property type="match status" value="1"/>
</dbReference>
<dbReference type="AlphaFoldDB" id="A0AAV1AKC0"/>
<dbReference type="Pfam" id="PF13328">
    <property type="entry name" value="HD_4"/>
    <property type="match status" value="1"/>
</dbReference>
<keyword evidence="4" id="KW-1185">Reference proteome</keyword>
<dbReference type="EMBL" id="OX451739">
    <property type="protein sequence ID" value="CAI8610859.1"/>
    <property type="molecule type" value="Genomic_DNA"/>
</dbReference>
<feature type="domain" description="HD" evidence="2">
    <location>
        <begin position="114"/>
        <end position="214"/>
    </location>
</feature>
<evidence type="ECO:0000313" key="4">
    <source>
        <dbReference type="Proteomes" id="UP001157006"/>
    </source>
</evidence>
<keyword evidence="1" id="KW-0472">Membrane</keyword>
<evidence type="ECO:0000259" key="2">
    <source>
        <dbReference type="PROSITE" id="PS51831"/>
    </source>
</evidence>
<dbReference type="Proteomes" id="UP001157006">
    <property type="component" value="Chromosome 4"/>
</dbReference>
<accession>A0AAV1AKC0</accession>
<evidence type="ECO:0000256" key="1">
    <source>
        <dbReference type="SAM" id="Phobius"/>
    </source>
</evidence>
<proteinExistence type="predicted"/>
<dbReference type="InterPro" id="IPR006674">
    <property type="entry name" value="HD_domain"/>
</dbReference>
<feature type="transmembrane region" description="Helical" evidence="1">
    <location>
        <begin position="220"/>
        <end position="240"/>
    </location>
</feature>
<sequence length="247" mass="27480">MELLHLHASDFPNRHHFLSKTTTTTTTTHQRLLSLFFPTRTTRITTLRYSSPKACTVELPVGEKMVIKLVGAFNDLTERMKVLSTSSSGLVFKSLKLSIPVLQASPLTPDGRSPLSKALSIAVLLADLQMDAEVISAGILRQVLEVRGLSLHEIRNRIGSSTAHLVHESLRVNNFASRVDILDDENAATLRKFCLTYYDIRALILDLVLKLDMMRHIGHLPRSLVSVFVSLFVSLCGYVVEKSGDRS</sequence>
<gene>
    <name evidence="3" type="ORF">VFH_IV201960</name>
</gene>
<keyword evidence="1" id="KW-1133">Transmembrane helix</keyword>
<dbReference type="SUPFAM" id="SSF109604">
    <property type="entry name" value="HD-domain/PDEase-like"/>
    <property type="match status" value="1"/>
</dbReference>
<dbReference type="PANTHER" id="PTHR21262:SF12">
    <property type="entry name" value="GTP DIPHOSPHOKINASE CRSH, CHLOROPLASTIC-RELATED"/>
    <property type="match status" value="1"/>
</dbReference>
<protein>
    <recommendedName>
        <fullName evidence="2">HD domain-containing protein</fullName>
    </recommendedName>
</protein>
<reference evidence="3 4" key="1">
    <citation type="submission" date="2023-01" db="EMBL/GenBank/DDBJ databases">
        <authorList>
            <person name="Kreplak J."/>
        </authorList>
    </citation>
    <scope>NUCLEOTIDE SEQUENCE [LARGE SCALE GENOMIC DNA]</scope>
</reference>
<organism evidence="3 4">
    <name type="scientific">Vicia faba</name>
    <name type="common">Broad bean</name>
    <name type="synonym">Faba vulgaris</name>
    <dbReference type="NCBI Taxonomy" id="3906"/>
    <lineage>
        <taxon>Eukaryota</taxon>
        <taxon>Viridiplantae</taxon>
        <taxon>Streptophyta</taxon>
        <taxon>Embryophyta</taxon>
        <taxon>Tracheophyta</taxon>
        <taxon>Spermatophyta</taxon>
        <taxon>Magnoliopsida</taxon>
        <taxon>eudicotyledons</taxon>
        <taxon>Gunneridae</taxon>
        <taxon>Pentapetalae</taxon>
        <taxon>rosids</taxon>
        <taxon>fabids</taxon>
        <taxon>Fabales</taxon>
        <taxon>Fabaceae</taxon>
        <taxon>Papilionoideae</taxon>
        <taxon>50 kb inversion clade</taxon>
        <taxon>NPAAA clade</taxon>
        <taxon>Hologalegina</taxon>
        <taxon>IRL clade</taxon>
        <taxon>Fabeae</taxon>
        <taxon>Vicia</taxon>
    </lineage>
</organism>
<dbReference type="PANTHER" id="PTHR21262">
    <property type="entry name" value="GUANOSINE-3',5'-BIS DIPHOSPHATE 3'-PYROPHOSPHOHYDROLASE"/>
    <property type="match status" value="1"/>
</dbReference>
<evidence type="ECO:0000313" key="3">
    <source>
        <dbReference type="EMBL" id="CAI8610859.1"/>
    </source>
</evidence>